<dbReference type="GO" id="GO:0016301">
    <property type="term" value="F:kinase activity"/>
    <property type="evidence" value="ECO:0007669"/>
    <property type="project" value="UniProtKB-KW"/>
</dbReference>
<keyword evidence="4" id="KW-1185">Reference proteome</keyword>
<dbReference type="Pfam" id="PF10442">
    <property type="entry name" value="FIST_C"/>
    <property type="match status" value="1"/>
</dbReference>
<dbReference type="Proteomes" id="UP000464262">
    <property type="component" value="Chromosome 1"/>
</dbReference>
<name>A0A7Z2T2Z6_9VIBR</name>
<feature type="domain" description="FIST C-domain" evidence="2">
    <location>
        <begin position="226"/>
        <end position="374"/>
    </location>
</feature>
<dbReference type="AlphaFoldDB" id="A0A7Z2T2Z6"/>
<organism evidence="3 4">
    <name type="scientific">Vibrio astriarenae</name>
    <dbReference type="NCBI Taxonomy" id="1481923"/>
    <lineage>
        <taxon>Bacteria</taxon>
        <taxon>Pseudomonadati</taxon>
        <taxon>Pseudomonadota</taxon>
        <taxon>Gammaproteobacteria</taxon>
        <taxon>Vibrionales</taxon>
        <taxon>Vibrionaceae</taxon>
        <taxon>Vibrio</taxon>
    </lineage>
</organism>
<evidence type="ECO:0000313" key="4">
    <source>
        <dbReference type="Proteomes" id="UP000464262"/>
    </source>
</evidence>
<dbReference type="EMBL" id="CP047475">
    <property type="protein sequence ID" value="QIA63342.1"/>
    <property type="molecule type" value="Genomic_DNA"/>
</dbReference>
<dbReference type="RefSeq" id="WP_164648237.1">
    <property type="nucleotide sequence ID" value="NZ_CP047475.1"/>
</dbReference>
<dbReference type="PANTHER" id="PTHR40252">
    <property type="entry name" value="BLR0328 PROTEIN"/>
    <property type="match status" value="1"/>
</dbReference>
<reference evidence="3 4" key="1">
    <citation type="submission" date="2020-01" db="EMBL/GenBank/DDBJ databases">
        <title>Whole genome and functional gene identification of agarase of Vibrio HN897.</title>
        <authorList>
            <person name="Liu Y."/>
            <person name="Zhao Z."/>
        </authorList>
    </citation>
    <scope>NUCLEOTIDE SEQUENCE [LARGE SCALE GENOMIC DNA]</scope>
    <source>
        <strain evidence="3 4">HN897</strain>
    </source>
</reference>
<evidence type="ECO:0000259" key="2">
    <source>
        <dbReference type="SMART" id="SM01204"/>
    </source>
</evidence>
<protein>
    <submittedName>
        <fullName evidence="3">Histidine kinase</fullName>
    </submittedName>
</protein>
<dbReference type="Pfam" id="PF08495">
    <property type="entry name" value="FIST"/>
    <property type="match status" value="1"/>
</dbReference>
<dbReference type="InterPro" id="IPR013702">
    <property type="entry name" value="FIST_domain_N"/>
</dbReference>
<proteinExistence type="predicted"/>
<evidence type="ECO:0000259" key="1">
    <source>
        <dbReference type="SMART" id="SM00897"/>
    </source>
</evidence>
<dbReference type="KEGG" id="vas:GT360_07340"/>
<keyword evidence="3" id="KW-0418">Kinase</keyword>
<evidence type="ECO:0000313" key="3">
    <source>
        <dbReference type="EMBL" id="QIA63342.1"/>
    </source>
</evidence>
<dbReference type="SMART" id="SM00897">
    <property type="entry name" value="FIST"/>
    <property type="match status" value="1"/>
</dbReference>
<accession>A0A7Z2T2Z6</accession>
<dbReference type="InterPro" id="IPR019494">
    <property type="entry name" value="FIST_C"/>
</dbReference>
<gene>
    <name evidence="3" type="ORF">GT360_07340</name>
</gene>
<sequence length="393" mass="43376">MKFVTSISHLADPNAAIQEVAAQLPKTKPSCLICYYTEDYESTRLQAEVTRLFPETPLIACSTCTGVASEKGLHFGQVVGVMAIYDSKSVFGTAIARVQQNENVSLVTKNAIETALIEIERIGELPSFILCHPTPGIEEGVVRAIDDYFHSPVPIVGGSASDHQVDERWSIFNESISTESGIVMMLVYSDTKCTHSFSAGYTETQYSGEVTKASGRDLQEIDGKPAQEVYRQWIASHANVDVPVHFEFDLVTQYSLGRKVGQVFNHSYFKLSHPIRVSDNKGAIRLFTNVEEGDVVTLMDGNRQEMIERPARVLRDASLGKPQEFKPLGALLVICAGPMLFLKDDIYELQEHIVQAIGDTPFLSPFTFGEQGRFIGGEIAHANLMVTSAVFHH</sequence>
<dbReference type="PANTHER" id="PTHR40252:SF2">
    <property type="entry name" value="BLR0328 PROTEIN"/>
    <property type="match status" value="1"/>
</dbReference>
<keyword evidence="3" id="KW-0808">Transferase</keyword>
<dbReference type="SMART" id="SM01204">
    <property type="entry name" value="FIST_C"/>
    <property type="match status" value="1"/>
</dbReference>
<feature type="domain" description="FIST" evidence="1">
    <location>
        <begin position="28"/>
        <end position="225"/>
    </location>
</feature>